<dbReference type="EMBL" id="CP034951">
    <property type="protein sequence ID" value="QAA80741.1"/>
    <property type="molecule type" value="Genomic_DNA"/>
</dbReference>
<dbReference type="InterPro" id="IPR050188">
    <property type="entry name" value="RluA_PseudoU_synthase"/>
</dbReference>
<proteinExistence type="predicted"/>
<dbReference type="AlphaFoldDB" id="A0A410G0H0"/>
<gene>
    <name evidence="2" type="ORF">EI546_02905</name>
</gene>
<keyword evidence="3" id="KW-1185">Reference proteome</keyword>
<dbReference type="Pfam" id="PF00849">
    <property type="entry name" value="PseudoU_synth_2"/>
    <property type="match status" value="1"/>
</dbReference>
<feature type="domain" description="Pseudouridine synthase RsuA/RluA-like" evidence="1">
    <location>
        <begin position="90"/>
        <end position="229"/>
    </location>
</feature>
<dbReference type="GO" id="GO:0140098">
    <property type="term" value="F:catalytic activity, acting on RNA"/>
    <property type="evidence" value="ECO:0007669"/>
    <property type="project" value="UniProtKB-ARBA"/>
</dbReference>
<dbReference type="OrthoDB" id="9807829at2"/>
<dbReference type="InterPro" id="IPR006224">
    <property type="entry name" value="PsdUridine_synth_RluA-like_CS"/>
</dbReference>
<dbReference type="KEGG" id="aev:EI546_02905"/>
<accession>A0A410G0H0</accession>
<dbReference type="SUPFAM" id="SSF55120">
    <property type="entry name" value="Pseudouridine synthase"/>
    <property type="match status" value="1"/>
</dbReference>
<dbReference type="GO" id="GO:0003723">
    <property type="term" value="F:RNA binding"/>
    <property type="evidence" value="ECO:0007669"/>
    <property type="project" value="InterPro"/>
</dbReference>
<evidence type="ECO:0000259" key="1">
    <source>
        <dbReference type="Pfam" id="PF00849"/>
    </source>
</evidence>
<reference evidence="2 3" key="1">
    <citation type="submission" date="2019-01" db="EMBL/GenBank/DDBJ databases">
        <title>Complete genome sequencing of Aequorivita sp. H23M31.</title>
        <authorList>
            <person name="Bae J.-W."/>
        </authorList>
    </citation>
    <scope>NUCLEOTIDE SEQUENCE [LARGE SCALE GENOMIC DNA]</scope>
    <source>
        <strain evidence="2 3">H23M31</strain>
    </source>
</reference>
<evidence type="ECO:0000313" key="3">
    <source>
        <dbReference type="Proteomes" id="UP000285517"/>
    </source>
</evidence>
<dbReference type="Proteomes" id="UP000285517">
    <property type="component" value="Chromosome"/>
</dbReference>
<organism evidence="2 3">
    <name type="scientific">Aequorivita ciconiae</name>
    <dbReference type="NCBI Taxonomy" id="2494375"/>
    <lineage>
        <taxon>Bacteria</taxon>
        <taxon>Pseudomonadati</taxon>
        <taxon>Bacteroidota</taxon>
        <taxon>Flavobacteriia</taxon>
        <taxon>Flavobacteriales</taxon>
        <taxon>Flavobacteriaceae</taxon>
        <taxon>Aequorivita</taxon>
    </lineage>
</organism>
<evidence type="ECO:0000313" key="2">
    <source>
        <dbReference type="EMBL" id="QAA80741.1"/>
    </source>
</evidence>
<protein>
    <submittedName>
        <fullName evidence="2">RluA family pseudouridine synthase</fullName>
    </submittedName>
</protein>
<dbReference type="PANTHER" id="PTHR21600">
    <property type="entry name" value="MITOCHONDRIAL RNA PSEUDOURIDINE SYNTHASE"/>
    <property type="match status" value="1"/>
</dbReference>
<dbReference type="InterPro" id="IPR006145">
    <property type="entry name" value="PsdUridine_synth_RsuA/RluA"/>
</dbReference>
<dbReference type="CDD" id="cd02869">
    <property type="entry name" value="PseudoU_synth_RluA_like"/>
    <property type="match status" value="1"/>
</dbReference>
<dbReference type="Gene3D" id="3.30.2350.10">
    <property type="entry name" value="Pseudouridine synthase"/>
    <property type="match status" value="1"/>
</dbReference>
<dbReference type="PROSITE" id="PS01129">
    <property type="entry name" value="PSI_RLU"/>
    <property type="match status" value="1"/>
</dbReference>
<dbReference type="GO" id="GO:0009982">
    <property type="term" value="F:pseudouridine synthase activity"/>
    <property type="evidence" value="ECO:0007669"/>
    <property type="project" value="InterPro"/>
</dbReference>
<dbReference type="PANTHER" id="PTHR21600:SF86">
    <property type="entry name" value="PSEUDOURIDINE SYNTHASE RSUA_RLUA-LIKE DOMAIN-CONTAINING PROTEIN"/>
    <property type="match status" value="1"/>
</dbReference>
<dbReference type="InterPro" id="IPR020103">
    <property type="entry name" value="PsdUridine_synth_cat_dom_sf"/>
</dbReference>
<dbReference type="GO" id="GO:0000455">
    <property type="term" value="P:enzyme-directed rRNA pseudouridine synthesis"/>
    <property type="evidence" value="ECO:0007669"/>
    <property type="project" value="TreeGrafter"/>
</dbReference>
<name>A0A410G0H0_9FLAO</name>
<sequence length="293" mass="32837">MKKSESHIVPELSAPIRLQEYGVGIFQATLTKSALKKVLKKNYITVNNIMATSATFINGGELIELSISEEIKPKRKLVFPLKVLFEDNYLAVIHKPAGILVSGNSFKTIAHALGQNIKESNLPDAVYPQPIHRLDYATTGILLVGKTSNSIRALNGMFENKEVQKIYYAVAIGEMNSSGEFTSEIDGKESQSNFALCESVLSQRFGKLNLVELEPQTGRRHQLRKHLSSIGNPILGDKEYGVENLILNGKGLYLHAYSIKFIHPFTKEEVYIKDELPERFKKIFYLTQHGLKS</sequence>